<organism evidence="1 2">
    <name type="scientific">Thermomonas beijingensis</name>
    <dbReference type="NCBI Taxonomy" id="2872701"/>
    <lineage>
        <taxon>Bacteria</taxon>
        <taxon>Pseudomonadati</taxon>
        <taxon>Pseudomonadota</taxon>
        <taxon>Gammaproteobacteria</taxon>
        <taxon>Lysobacterales</taxon>
        <taxon>Lysobacteraceae</taxon>
        <taxon>Thermomonas</taxon>
    </lineage>
</organism>
<keyword evidence="2" id="KW-1185">Reference proteome</keyword>
<sequence>MPAAGGVVDLSLCGVVADAVIEGFKLVPPPVLVMTGPASALPRAVAGQMHEMVNAAFHAFVAGVRGAVKMTVHAGQDVAGIFGQQLRAIFGQAVTAIKFALQRLAAIPAVAAQVIARFQRVIAGCMPVVEVAVAHLRDTAQSAKDAARQTAAGFAVNARGITG</sequence>
<name>A0ABS7TGI5_9GAMM</name>
<reference evidence="1" key="1">
    <citation type="submission" date="2021-09" db="EMBL/GenBank/DDBJ databases">
        <authorList>
            <person name="Wu T."/>
            <person name="Guo S.Z."/>
        </authorList>
    </citation>
    <scope>NUCLEOTIDE SEQUENCE</scope>
    <source>
        <strain evidence="1">RSS-23</strain>
    </source>
</reference>
<gene>
    <name evidence="1" type="ORF">K7B09_11670</name>
</gene>
<dbReference type="EMBL" id="JAIQDJ010000009">
    <property type="protein sequence ID" value="MBZ4186979.1"/>
    <property type="molecule type" value="Genomic_DNA"/>
</dbReference>
<dbReference type="Proteomes" id="UP001430290">
    <property type="component" value="Unassembled WGS sequence"/>
</dbReference>
<comment type="caution">
    <text evidence="1">The sequence shown here is derived from an EMBL/GenBank/DDBJ whole genome shotgun (WGS) entry which is preliminary data.</text>
</comment>
<evidence type="ECO:0000313" key="1">
    <source>
        <dbReference type="EMBL" id="MBZ4186979.1"/>
    </source>
</evidence>
<protein>
    <submittedName>
        <fullName evidence="1">Uncharacterized protein</fullName>
    </submittedName>
</protein>
<dbReference type="RefSeq" id="WP_223629653.1">
    <property type="nucleotide sequence ID" value="NZ_JAIQDJ010000009.1"/>
</dbReference>
<evidence type="ECO:0000313" key="2">
    <source>
        <dbReference type="Proteomes" id="UP001430290"/>
    </source>
</evidence>
<proteinExistence type="predicted"/>
<accession>A0ABS7TGI5</accession>